<sequence>MSHTLTPEILLQQEAEHRFDNLDFDFTSAWEIGSAIRQRALESDAPVSIEIFAFGQPLFLTALPGSSADNLEWMKRKRNTVLRLAHSSLYAGLNYELTGERMEHHAFINQAEYCDHGGSFPLLTRAGAVFGAVSVSGLPSQDDHALVVYGISHYLKHKK</sequence>
<dbReference type="EMBL" id="MRWE01000008">
    <property type="protein sequence ID" value="ORJ26264.1"/>
    <property type="molecule type" value="Genomic_DNA"/>
</dbReference>
<organism evidence="1 2">
    <name type="scientific">Rouxiella badensis</name>
    <dbReference type="NCBI Taxonomy" id="1646377"/>
    <lineage>
        <taxon>Bacteria</taxon>
        <taxon>Pseudomonadati</taxon>
        <taxon>Pseudomonadota</taxon>
        <taxon>Gammaproteobacteria</taxon>
        <taxon>Enterobacterales</taxon>
        <taxon>Yersiniaceae</taxon>
        <taxon>Rouxiella</taxon>
    </lineage>
</organism>
<dbReference type="SUPFAM" id="SSF143744">
    <property type="entry name" value="GlcG-like"/>
    <property type="match status" value="1"/>
</dbReference>
<dbReference type="InterPro" id="IPR038084">
    <property type="entry name" value="PduO/GlcC-like_sf"/>
</dbReference>
<dbReference type="NCBIfam" id="NF002696">
    <property type="entry name" value="PRK02487.1-5"/>
    <property type="match status" value="1"/>
</dbReference>
<dbReference type="AlphaFoldDB" id="A0A1X0WHP8"/>
<protein>
    <recommendedName>
        <fullName evidence="3">Heme-degrading domain-containing protein</fullName>
    </recommendedName>
</protein>
<comment type="caution">
    <text evidence="1">The sequence shown here is derived from an EMBL/GenBank/DDBJ whole genome shotgun (WGS) entry which is preliminary data.</text>
</comment>
<dbReference type="InterPro" id="IPR005624">
    <property type="entry name" value="PduO/GlcC-like"/>
</dbReference>
<dbReference type="PIRSF" id="PIRSF008757">
    <property type="entry name" value="UCP008757"/>
    <property type="match status" value="1"/>
</dbReference>
<dbReference type="PANTHER" id="PTHR28255">
    <property type="match status" value="1"/>
</dbReference>
<name>A0A1X0WHP8_9GAMM</name>
<gene>
    <name evidence="1" type="ORF">BS640_06745</name>
</gene>
<keyword evidence="2" id="KW-1185">Reference proteome</keyword>
<dbReference type="Gene3D" id="3.30.450.150">
    <property type="entry name" value="Haem-degrading domain"/>
    <property type="match status" value="1"/>
</dbReference>
<evidence type="ECO:0000313" key="2">
    <source>
        <dbReference type="Proteomes" id="UP000192536"/>
    </source>
</evidence>
<proteinExistence type="predicted"/>
<evidence type="ECO:0008006" key="3">
    <source>
        <dbReference type="Google" id="ProtNLM"/>
    </source>
</evidence>
<accession>A0A1X0WHP8</accession>
<dbReference type="RefSeq" id="WP_084912232.1">
    <property type="nucleotide sequence ID" value="NZ_JBAUQG010000016.1"/>
</dbReference>
<evidence type="ECO:0000313" key="1">
    <source>
        <dbReference type="EMBL" id="ORJ26264.1"/>
    </source>
</evidence>
<dbReference type="STRING" id="1646377.BS640_06745"/>
<reference evidence="1 2" key="1">
    <citation type="journal article" date="2017" name="Int. J. Syst. Evol. Microbiol.">
        <title>Rouxiella badensis sp. nov. and Rouxiella silvae sp. nov. isolated from peat bog soil in Germany and emendation of the genus description.</title>
        <authorList>
            <person name="Le Fleche-Mateos A."/>
            <person name="Kugler J.H."/>
            <person name="Hansen S.H."/>
            <person name="Syldatk C."/>
            <person name="Hausmann R."/>
            <person name="Lomprez F."/>
            <person name="Vandenbogaert M."/>
            <person name="Manuguerra J.C."/>
            <person name="Grimont P.A."/>
        </authorList>
    </citation>
    <scope>NUCLEOTIDE SEQUENCE [LARGE SCALE GENOMIC DNA]</scope>
    <source>
        <strain evidence="1 2">DSM 100043</strain>
    </source>
</reference>
<dbReference type="Proteomes" id="UP000192536">
    <property type="component" value="Unassembled WGS sequence"/>
</dbReference>
<dbReference type="InterPro" id="IPR010371">
    <property type="entry name" value="YBR137W-like"/>
</dbReference>
<dbReference type="PANTHER" id="PTHR28255:SF1">
    <property type="entry name" value="UPF0303 PROTEIN YBR137W"/>
    <property type="match status" value="1"/>
</dbReference>
<dbReference type="Pfam" id="PF03928">
    <property type="entry name" value="HbpS-like"/>
    <property type="match status" value="1"/>
</dbReference>